<feature type="transmembrane region" description="Helical" evidence="10">
    <location>
        <begin position="36"/>
        <end position="60"/>
    </location>
</feature>
<dbReference type="SUPFAM" id="SSF57850">
    <property type="entry name" value="RING/U-box"/>
    <property type="match status" value="1"/>
</dbReference>
<feature type="region of interest" description="Disordered" evidence="9">
    <location>
        <begin position="214"/>
        <end position="260"/>
    </location>
</feature>
<dbReference type="SMART" id="SM00184">
    <property type="entry name" value="RING"/>
    <property type="match status" value="1"/>
</dbReference>
<feature type="compositionally biased region" description="Basic and acidic residues" evidence="9">
    <location>
        <begin position="241"/>
        <end position="260"/>
    </location>
</feature>
<dbReference type="Gene3D" id="3.30.40.10">
    <property type="entry name" value="Zinc/RING finger domain, C3HC4 (zinc finger)"/>
    <property type="match status" value="1"/>
</dbReference>
<evidence type="ECO:0000256" key="9">
    <source>
        <dbReference type="SAM" id="MobiDB-lite"/>
    </source>
</evidence>
<dbReference type="EMBL" id="ML986525">
    <property type="protein sequence ID" value="KAF2272173.1"/>
    <property type="molecule type" value="Genomic_DNA"/>
</dbReference>
<proteinExistence type="predicted"/>
<dbReference type="OrthoDB" id="8062037at2759"/>
<dbReference type="GO" id="GO:0016020">
    <property type="term" value="C:membrane"/>
    <property type="evidence" value="ECO:0007669"/>
    <property type="project" value="UniProtKB-SubCell"/>
</dbReference>
<keyword evidence="6 10" id="KW-1133">Transmembrane helix</keyword>
<dbReference type="RefSeq" id="XP_033649712.1">
    <property type="nucleotide sequence ID" value="XM_033793967.1"/>
</dbReference>
<dbReference type="PANTHER" id="PTHR46539:SF1">
    <property type="entry name" value="E3 UBIQUITIN-PROTEIN LIGASE ATL42"/>
    <property type="match status" value="1"/>
</dbReference>
<evidence type="ECO:0000256" key="2">
    <source>
        <dbReference type="ARBA" id="ARBA00022692"/>
    </source>
</evidence>
<keyword evidence="2 10" id="KW-0812">Transmembrane</keyword>
<dbReference type="GO" id="GO:0008270">
    <property type="term" value="F:zinc ion binding"/>
    <property type="evidence" value="ECO:0007669"/>
    <property type="project" value="UniProtKB-KW"/>
</dbReference>
<evidence type="ECO:0000256" key="7">
    <source>
        <dbReference type="ARBA" id="ARBA00023136"/>
    </source>
</evidence>
<name>A0A6A6J7M7_WESOR</name>
<evidence type="ECO:0000256" key="10">
    <source>
        <dbReference type="SAM" id="Phobius"/>
    </source>
</evidence>
<accession>A0A6A6J7M7</accession>
<reference evidence="12" key="1">
    <citation type="journal article" date="2020" name="Stud. Mycol.">
        <title>101 Dothideomycetes genomes: a test case for predicting lifestyles and emergence of pathogens.</title>
        <authorList>
            <person name="Haridas S."/>
            <person name="Albert R."/>
            <person name="Binder M."/>
            <person name="Bloem J."/>
            <person name="Labutti K."/>
            <person name="Salamov A."/>
            <person name="Andreopoulos B."/>
            <person name="Baker S."/>
            <person name="Barry K."/>
            <person name="Bills G."/>
            <person name="Bluhm B."/>
            <person name="Cannon C."/>
            <person name="Castanera R."/>
            <person name="Culley D."/>
            <person name="Daum C."/>
            <person name="Ezra D."/>
            <person name="Gonzalez J."/>
            <person name="Henrissat B."/>
            <person name="Kuo A."/>
            <person name="Liang C."/>
            <person name="Lipzen A."/>
            <person name="Lutzoni F."/>
            <person name="Magnuson J."/>
            <person name="Mondo S."/>
            <person name="Nolan M."/>
            <person name="Ohm R."/>
            <person name="Pangilinan J."/>
            <person name="Park H.-J."/>
            <person name="Ramirez L."/>
            <person name="Alfaro M."/>
            <person name="Sun H."/>
            <person name="Tritt A."/>
            <person name="Yoshinaga Y."/>
            <person name="Zwiers L.-H."/>
            <person name="Turgeon B."/>
            <person name="Goodwin S."/>
            <person name="Spatafora J."/>
            <person name="Crous P."/>
            <person name="Grigoriev I."/>
        </authorList>
    </citation>
    <scope>NUCLEOTIDE SEQUENCE</scope>
    <source>
        <strain evidence="12">CBS 379.55</strain>
    </source>
</reference>
<sequence>MPALPGSNGPSAHAHRLLTRQESESVPVPSGNQQVVFTPAIIGVIVTVFTLILFGPLVCIRIRRRRLARRTPAAAPRIIQQLRTLDRESARTTLEGVAKVLSVEELKALKDGKGTESDSESASVLERECAICLASLFSLTPPPRTLTRQITQTFSFSAPARTATMSEPSPILRLQTCRHEFHEECLLSWFLMRKYSCPVCRAVYYVDPVEKRRASASLSPSERVSDRSSSADWEGNNGESEQQRPRADEEARREGVRGEV</sequence>
<organism evidence="12 13">
    <name type="scientific">Westerdykella ornata</name>
    <dbReference type="NCBI Taxonomy" id="318751"/>
    <lineage>
        <taxon>Eukaryota</taxon>
        <taxon>Fungi</taxon>
        <taxon>Dikarya</taxon>
        <taxon>Ascomycota</taxon>
        <taxon>Pezizomycotina</taxon>
        <taxon>Dothideomycetes</taxon>
        <taxon>Pleosporomycetidae</taxon>
        <taxon>Pleosporales</taxon>
        <taxon>Sporormiaceae</taxon>
        <taxon>Westerdykella</taxon>
    </lineage>
</organism>
<dbReference type="GeneID" id="54547142"/>
<keyword evidence="4 8" id="KW-0863">Zinc-finger</keyword>
<keyword evidence="5" id="KW-0862">Zinc</keyword>
<protein>
    <recommendedName>
        <fullName evidence="11">RING-type domain-containing protein</fullName>
    </recommendedName>
</protein>
<feature type="compositionally biased region" description="Low complexity" evidence="9">
    <location>
        <begin position="217"/>
        <end position="230"/>
    </location>
</feature>
<keyword evidence="3" id="KW-0479">Metal-binding</keyword>
<dbReference type="AlphaFoldDB" id="A0A6A6J7M7"/>
<dbReference type="Proteomes" id="UP000800097">
    <property type="component" value="Unassembled WGS sequence"/>
</dbReference>
<keyword evidence="13" id="KW-1185">Reference proteome</keyword>
<evidence type="ECO:0000313" key="12">
    <source>
        <dbReference type="EMBL" id="KAF2272173.1"/>
    </source>
</evidence>
<evidence type="ECO:0000313" key="13">
    <source>
        <dbReference type="Proteomes" id="UP000800097"/>
    </source>
</evidence>
<evidence type="ECO:0000256" key="4">
    <source>
        <dbReference type="ARBA" id="ARBA00022771"/>
    </source>
</evidence>
<dbReference type="CDD" id="cd16448">
    <property type="entry name" value="RING-H2"/>
    <property type="match status" value="1"/>
</dbReference>
<feature type="domain" description="RING-type" evidence="11">
    <location>
        <begin position="129"/>
        <end position="201"/>
    </location>
</feature>
<dbReference type="InterPro" id="IPR001841">
    <property type="entry name" value="Znf_RING"/>
</dbReference>
<dbReference type="PANTHER" id="PTHR46539">
    <property type="entry name" value="E3 UBIQUITIN-PROTEIN LIGASE ATL42"/>
    <property type="match status" value="1"/>
</dbReference>
<dbReference type="Pfam" id="PF13639">
    <property type="entry name" value="zf-RING_2"/>
    <property type="match status" value="1"/>
</dbReference>
<evidence type="ECO:0000256" key="8">
    <source>
        <dbReference type="PROSITE-ProRule" id="PRU00175"/>
    </source>
</evidence>
<keyword evidence="7 10" id="KW-0472">Membrane</keyword>
<dbReference type="PROSITE" id="PS50089">
    <property type="entry name" value="ZF_RING_2"/>
    <property type="match status" value="1"/>
</dbReference>
<evidence type="ECO:0000259" key="11">
    <source>
        <dbReference type="PROSITE" id="PS50089"/>
    </source>
</evidence>
<gene>
    <name evidence="12" type="ORF">EI97DRAFT_233189</name>
</gene>
<comment type="subcellular location">
    <subcellularLocation>
        <location evidence="1">Membrane</location>
    </subcellularLocation>
</comment>
<evidence type="ECO:0000256" key="1">
    <source>
        <dbReference type="ARBA" id="ARBA00004370"/>
    </source>
</evidence>
<evidence type="ECO:0000256" key="6">
    <source>
        <dbReference type="ARBA" id="ARBA00022989"/>
    </source>
</evidence>
<dbReference type="InterPro" id="IPR013083">
    <property type="entry name" value="Znf_RING/FYVE/PHD"/>
</dbReference>
<evidence type="ECO:0000256" key="3">
    <source>
        <dbReference type="ARBA" id="ARBA00022723"/>
    </source>
</evidence>
<evidence type="ECO:0000256" key="5">
    <source>
        <dbReference type="ARBA" id="ARBA00022833"/>
    </source>
</evidence>